<organism evidence="2 3">
    <name type="scientific">Porites evermanni</name>
    <dbReference type="NCBI Taxonomy" id="104178"/>
    <lineage>
        <taxon>Eukaryota</taxon>
        <taxon>Metazoa</taxon>
        <taxon>Cnidaria</taxon>
        <taxon>Anthozoa</taxon>
        <taxon>Hexacorallia</taxon>
        <taxon>Scleractinia</taxon>
        <taxon>Fungiina</taxon>
        <taxon>Poritidae</taxon>
        <taxon>Porites</taxon>
    </lineage>
</organism>
<dbReference type="Proteomes" id="UP001159427">
    <property type="component" value="Unassembled WGS sequence"/>
</dbReference>
<evidence type="ECO:0000259" key="1">
    <source>
        <dbReference type="PROSITE" id="PS50003"/>
    </source>
</evidence>
<keyword evidence="3" id="KW-1185">Reference proteome</keyword>
<dbReference type="CDD" id="cd00821">
    <property type="entry name" value="PH"/>
    <property type="match status" value="1"/>
</dbReference>
<gene>
    <name evidence="2" type="ORF">PEVE_00009149</name>
</gene>
<dbReference type="Gene3D" id="2.30.29.30">
    <property type="entry name" value="Pleckstrin-homology domain (PH domain)/Phosphotyrosine-binding domain (PTB)"/>
    <property type="match status" value="1"/>
</dbReference>
<feature type="domain" description="PH" evidence="1">
    <location>
        <begin position="9"/>
        <end position="110"/>
    </location>
</feature>
<dbReference type="PROSITE" id="PS50003">
    <property type="entry name" value="PH_DOMAIN"/>
    <property type="match status" value="1"/>
</dbReference>
<dbReference type="InterPro" id="IPR051707">
    <property type="entry name" value="PI-Interact_SigTrans_Reg"/>
</dbReference>
<proteinExistence type="predicted"/>
<comment type="caution">
    <text evidence="2">The sequence shown here is derived from an EMBL/GenBank/DDBJ whole genome shotgun (WGS) entry which is preliminary data.</text>
</comment>
<dbReference type="EMBL" id="CALNXI010000163">
    <property type="protein sequence ID" value="CAH3020928.1"/>
    <property type="molecule type" value="Genomic_DNA"/>
</dbReference>
<dbReference type="InterPro" id="IPR001849">
    <property type="entry name" value="PH_domain"/>
</dbReference>
<dbReference type="PANTHER" id="PTHR14336">
    <property type="entry name" value="TANDEM PH DOMAIN CONTAINING PROTEIN"/>
    <property type="match status" value="1"/>
</dbReference>
<name>A0ABN8LUJ0_9CNID</name>
<dbReference type="InterPro" id="IPR011993">
    <property type="entry name" value="PH-like_dom_sf"/>
</dbReference>
<dbReference type="SMART" id="SM00233">
    <property type="entry name" value="PH"/>
    <property type="match status" value="1"/>
</dbReference>
<dbReference type="SUPFAM" id="SSF50729">
    <property type="entry name" value="PH domain-like"/>
    <property type="match status" value="1"/>
</dbReference>
<dbReference type="PANTHER" id="PTHR14336:SF8">
    <property type="entry name" value="PROTEIN OPY1"/>
    <property type="match status" value="1"/>
</dbReference>
<sequence>MAILTTREATLREGYLFKQSRSVWKLWKARFFILKTTGLFYYKKKSHCSGLPALGVIPFKDISMQVDEVGDSKRRKFLLKIHADGKTFCLCCFSEEERNSWMAAILTAVTSFVIDQHDGAKLGECYMTKESGLSRSRSLDAVAAAILKPTPTASDKAVSLSNSATDLDRIVLRDFKATPLSKRKQKALSHWDCKGRNSYISLDVI</sequence>
<reference evidence="2 3" key="1">
    <citation type="submission" date="2022-05" db="EMBL/GenBank/DDBJ databases">
        <authorList>
            <consortium name="Genoscope - CEA"/>
            <person name="William W."/>
        </authorList>
    </citation>
    <scope>NUCLEOTIDE SEQUENCE [LARGE SCALE GENOMIC DNA]</scope>
</reference>
<protein>
    <recommendedName>
        <fullName evidence="1">PH domain-containing protein</fullName>
    </recommendedName>
</protein>
<evidence type="ECO:0000313" key="3">
    <source>
        <dbReference type="Proteomes" id="UP001159427"/>
    </source>
</evidence>
<evidence type="ECO:0000313" key="2">
    <source>
        <dbReference type="EMBL" id="CAH3020928.1"/>
    </source>
</evidence>
<accession>A0ABN8LUJ0</accession>
<dbReference type="Pfam" id="PF00169">
    <property type="entry name" value="PH"/>
    <property type="match status" value="1"/>
</dbReference>